<name>A0A0S4ILL8_BODSA</name>
<evidence type="ECO:0000313" key="1">
    <source>
        <dbReference type="EMBL" id="CUF27682.1"/>
    </source>
</evidence>
<organism evidence="1 2">
    <name type="scientific">Bodo saltans</name>
    <name type="common">Flagellated protozoan</name>
    <dbReference type="NCBI Taxonomy" id="75058"/>
    <lineage>
        <taxon>Eukaryota</taxon>
        <taxon>Discoba</taxon>
        <taxon>Euglenozoa</taxon>
        <taxon>Kinetoplastea</taxon>
        <taxon>Metakinetoplastina</taxon>
        <taxon>Eubodonida</taxon>
        <taxon>Bodonidae</taxon>
        <taxon>Bodo</taxon>
    </lineage>
</organism>
<accession>A0A0S4ILL8</accession>
<proteinExistence type="predicted"/>
<dbReference type="EMBL" id="CYKH01000283">
    <property type="protein sequence ID" value="CUF27682.1"/>
    <property type="molecule type" value="Genomic_DNA"/>
</dbReference>
<dbReference type="Proteomes" id="UP000051952">
    <property type="component" value="Unassembled WGS sequence"/>
</dbReference>
<evidence type="ECO:0000313" key="2">
    <source>
        <dbReference type="Proteomes" id="UP000051952"/>
    </source>
</evidence>
<reference evidence="2" key="1">
    <citation type="submission" date="2015-09" db="EMBL/GenBank/DDBJ databases">
        <authorList>
            <consortium name="Pathogen Informatics"/>
        </authorList>
    </citation>
    <scope>NUCLEOTIDE SEQUENCE [LARGE SCALE GENOMIC DNA]</scope>
    <source>
        <strain evidence="2">Lake Konstanz</strain>
    </source>
</reference>
<sequence>MLDPCWVRSLRPVSAFVDIFMHITNQDMAFVQQNKKRVDNDIRCVPFLIRRLPQGFY</sequence>
<dbReference type="AlphaFoldDB" id="A0A0S4ILL8"/>
<keyword evidence="2" id="KW-1185">Reference proteome</keyword>
<gene>
    <name evidence="1" type="ORF">BSAL_60970</name>
</gene>
<protein>
    <submittedName>
        <fullName evidence="1">Uncharacterized protein</fullName>
    </submittedName>
</protein>
<dbReference type="VEuPathDB" id="TriTrypDB:BSAL_60970"/>